<feature type="transmembrane region" description="Helical" evidence="1">
    <location>
        <begin position="20"/>
        <end position="46"/>
    </location>
</feature>
<evidence type="ECO:0000256" key="1">
    <source>
        <dbReference type="SAM" id="Phobius"/>
    </source>
</evidence>
<dbReference type="STRING" id="2282107.A0A286UMK3"/>
<protein>
    <submittedName>
        <fullName evidence="2">Uncharacterized protein</fullName>
    </submittedName>
</protein>
<dbReference type="OrthoDB" id="6431331at2759"/>
<evidence type="ECO:0000313" key="3">
    <source>
        <dbReference type="Proteomes" id="UP000217199"/>
    </source>
</evidence>
<keyword evidence="1" id="KW-1133">Transmembrane helix</keyword>
<dbReference type="InterPro" id="IPR029058">
    <property type="entry name" value="AB_hydrolase_fold"/>
</dbReference>
<dbReference type="SUPFAM" id="SSF53474">
    <property type="entry name" value="alpha/beta-Hydrolases"/>
    <property type="match status" value="1"/>
</dbReference>
<dbReference type="Gene3D" id="3.40.50.1820">
    <property type="entry name" value="alpha/beta hydrolase"/>
    <property type="match status" value="1"/>
</dbReference>
<gene>
    <name evidence="2" type="ORF">PNOK_0346800</name>
</gene>
<dbReference type="PANTHER" id="PTHR37471">
    <property type="entry name" value="UNNAMED PRODUCT"/>
    <property type="match status" value="1"/>
</dbReference>
<dbReference type="InParanoid" id="A0A286UMK3"/>
<evidence type="ECO:0000313" key="2">
    <source>
        <dbReference type="EMBL" id="PAV20841.1"/>
    </source>
</evidence>
<dbReference type="EMBL" id="NBII01000003">
    <property type="protein sequence ID" value="PAV20841.1"/>
    <property type="molecule type" value="Genomic_DNA"/>
</dbReference>
<feature type="transmembrane region" description="Helical" evidence="1">
    <location>
        <begin position="58"/>
        <end position="76"/>
    </location>
</feature>
<keyword evidence="1" id="KW-0472">Membrane</keyword>
<dbReference type="Proteomes" id="UP000217199">
    <property type="component" value="Unassembled WGS sequence"/>
</dbReference>
<proteinExistence type="predicted"/>
<name>A0A286UMK3_9AGAM</name>
<organism evidence="2 3">
    <name type="scientific">Pyrrhoderma noxium</name>
    <dbReference type="NCBI Taxonomy" id="2282107"/>
    <lineage>
        <taxon>Eukaryota</taxon>
        <taxon>Fungi</taxon>
        <taxon>Dikarya</taxon>
        <taxon>Basidiomycota</taxon>
        <taxon>Agaricomycotina</taxon>
        <taxon>Agaricomycetes</taxon>
        <taxon>Hymenochaetales</taxon>
        <taxon>Hymenochaetaceae</taxon>
        <taxon>Pyrrhoderma</taxon>
    </lineage>
</organism>
<accession>A0A286UMK3</accession>
<reference evidence="2 3" key="1">
    <citation type="journal article" date="2017" name="Mol. Ecol.">
        <title>Comparative and population genomic landscape of Phellinus noxius: A hypervariable fungus causing root rot in trees.</title>
        <authorList>
            <person name="Chung C.L."/>
            <person name="Lee T.J."/>
            <person name="Akiba M."/>
            <person name="Lee H.H."/>
            <person name="Kuo T.H."/>
            <person name="Liu D."/>
            <person name="Ke H.M."/>
            <person name="Yokoi T."/>
            <person name="Roa M.B."/>
            <person name="Lu M.J."/>
            <person name="Chang Y.Y."/>
            <person name="Ann P.J."/>
            <person name="Tsai J.N."/>
            <person name="Chen C.Y."/>
            <person name="Tzean S.S."/>
            <person name="Ota Y."/>
            <person name="Hattori T."/>
            <person name="Sahashi N."/>
            <person name="Liou R.F."/>
            <person name="Kikuchi T."/>
            <person name="Tsai I.J."/>
        </authorList>
    </citation>
    <scope>NUCLEOTIDE SEQUENCE [LARGE SCALE GENOMIC DNA]</scope>
    <source>
        <strain evidence="2 3">FFPRI411160</strain>
    </source>
</reference>
<sequence>MLADIAESPPLNHRRDASFYLVLFFFVGPIWSVVPASWAYLLYIVYYWNSIVYTRNSLVLLVLAVCEVLFSIYYVALTRQISGPPPVSSSDVVELQQAFKRVLQSGLVPLPDDGGDEEYFATGRPGSPDAIIEQLEKSDPRAVDFRHKLRTWFGKVPWSQVRLVHFHQWLYWSTFNAVLPRKEDIPATHRVVLDEATELLEKRIGCKIPVGENPSTVGVVSFYFEYLVHMPIGYNRATGPDPVVFLHGLGLGVFQYQRVLQHLLNELSDIPLLIPLQPQISQDIFHPRFLRPMLKHEKVANLKAVLDNLGWAGPSVDSRYGVTILSHSNGSYSHAWMLKAAPEIVKRSCFVDPVTFCSWEGDVCYNFVYRQCATGIELVIRYFVGTELGVANLLQRHFDWLSNTLWFEEIPNARDSSRTLFLLGGKDSIVDAERVKKYLKSHGVKDGLWYDPNGRHGQALLVGAQGINKVLEWIKDNSYTKN</sequence>
<comment type="caution">
    <text evidence="2">The sequence shown here is derived from an EMBL/GenBank/DDBJ whole genome shotgun (WGS) entry which is preliminary data.</text>
</comment>
<dbReference type="AlphaFoldDB" id="A0A286UMK3"/>
<dbReference type="PANTHER" id="PTHR37471:SF1">
    <property type="entry name" value="AB HYDROLASE-1 DOMAIN-CONTAINING PROTEIN"/>
    <property type="match status" value="1"/>
</dbReference>
<keyword evidence="1" id="KW-0812">Transmembrane</keyword>
<keyword evidence="3" id="KW-1185">Reference proteome</keyword>